<proteinExistence type="predicted"/>
<evidence type="ECO:0008006" key="3">
    <source>
        <dbReference type="Google" id="ProtNLM"/>
    </source>
</evidence>
<evidence type="ECO:0000313" key="2">
    <source>
        <dbReference type="Proteomes" id="UP000297385"/>
    </source>
</evidence>
<dbReference type="Proteomes" id="UP000297385">
    <property type="component" value="Unassembled WGS sequence"/>
</dbReference>
<name>A0A4Y8N655_9BURK</name>
<dbReference type="GeneID" id="97306266"/>
<evidence type="ECO:0000313" key="1">
    <source>
        <dbReference type="EMBL" id="TFE45131.1"/>
    </source>
</evidence>
<dbReference type="EMBL" id="SNVI01000001">
    <property type="protein sequence ID" value="TFE45131.1"/>
    <property type="molecule type" value="Genomic_DNA"/>
</dbReference>
<accession>A0A4Y8N655</accession>
<dbReference type="AlphaFoldDB" id="A0A4Y8N655"/>
<sequence length="77" mass="8677">MTSLVHRLLFVTVGSANINQRSMAVDSEINIAASGQEMVGKLRQKIFELHSDKSIHGTGDPERVSDEFDKWKKTYAR</sequence>
<dbReference type="RefSeq" id="WP_134456893.1">
    <property type="nucleotide sequence ID" value="NZ_JBHMFL010000123.1"/>
</dbReference>
<protein>
    <recommendedName>
        <fullName evidence="3">Phospholipase D-like domain-containing protein</fullName>
    </recommendedName>
</protein>
<reference evidence="1 2" key="1">
    <citation type="submission" date="2019-03" db="EMBL/GenBank/DDBJ databases">
        <title>Complete Genome Sequence of Paraburkholderia dipogonis ICMP 19430T, a Nitrogen-fixing Symbiont of the South African Invasive Legume Dipogon lignosus in New Zealand.</title>
        <authorList>
            <person name="De Meyer S.E."/>
        </authorList>
    </citation>
    <scope>NUCLEOTIDE SEQUENCE [LARGE SCALE GENOMIC DNA]</scope>
    <source>
        <strain evidence="1 2">ICMP 19430</strain>
    </source>
</reference>
<comment type="caution">
    <text evidence="1">The sequence shown here is derived from an EMBL/GenBank/DDBJ whole genome shotgun (WGS) entry which is preliminary data.</text>
</comment>
<gene>
    <name evidence="1" type="ORF">E2553_08945</name>
</gene>
<organism evidence="1 2">
    <name type="scientific">Paraburkholderia dipogonis</name>
    <dbReference type="NCBI Taxonomy" id="1211383"/>
    <lineage>
        <taxon>Bacteria</taxon>
        <taxon>Pseudomonadati</taxon>
        <taxon>Pseudomonadota</taxon>
        <taxon>Betaproteobacteria</taxon>
        <taxon>Burkholderiales</taxon>
        <taxon>Burkholderiaceae</taxon>
        <taxon>Paraburkholderia</taxon>
    </lineage>
</organism>